<evidence type="ECO:0000256" key="1">
    <source>
        <dbReference type="SAM" id="Coils"/>
    </source>
</evidence>
<feature type="coiled-coil region" evidence="1">
    <location>
        <begin position="415"/>
        <end position="442"/>
    </location>
</feature>
<sequence>MGKRNNKNGSQKNAGNATTKNDTKLACTQETPTPVKETPAESTTADETPVMDNPMELIQKLQTCFQSQETDSNALRSETRRLEDKLKDAQDTLKSIREKSQAEISGLNLVIKNLESNLESTREELQTINQAYAGLEEENRDGVVKYEAGIRVSKIEKEKLQATVKELKSVIQAEYITTEVLKQDFDKERLNHLSEMERLKTTILGLQRENMSKDIKARPGLLHLDKSIPGGPTEVNANCENCALKSTQIKDLKIDLAVLSRALPQYGVGILTGFLLDTYNGQTIISAVRLTSLQVERRKEWQYTLSEMLRARVSMQETGPLDYRALVRKWQASYSYTDNLEITQILYSEFERLYMMSCPKYEENTNLRNELSAQKIETINCQEKLIASHSKVISGMKEQAKIDRTEEKLKQDKLADAHQKAIDSLNASYKNCKNQIMELEKEHLPYRDLAERILAREFEWCKPPRERNEEIIYQGNLAAHGGNCRAVLKRTESSPSDEHNEWFTHWYGVSIETFAKHKNSAIMQKLLNMRYEMKKFKTVQLSDTAFERCFQDIISDLAKCWQSPTSFQGNIDEEENLDVNYDSIFSSMCSEYNEAAEYEKRRRKSDWKLGHNGQNVGD</sequence>
<feature type="coiled-coil region" evidence="1">
    <location>
        <begin position="72"/>
        <end position="170"/>
    </location>
</feature>
<dbReference type="Proteomes" id="UP000308671">
    <property type="component" value="Unassembled WGS sequence"/>
</dbReference>
<organism evidence="3 4">
    <name type="scientific">Botrytis galanthina</name>
    <dbReference type="NCBI Taxonomy" id="278940"/>
    <lineage>
        <taxon>Eukaryota</taxon>
        <taxon>Fungi</taxon>
        <taxon>Dikarya</taxon>
        <taxon>Ascomycota</taxon>
        <taxon>Pezizomycotina</taxon>
        <taxon>Leotiomycetes</taxon>
        <taxon>Helotiales</taxon>
        <taxon>Sclerotiniaceae</taxon>
        <taxon>Botrytis</taxon>
    </lineage>
</organism>
<feature type="region of interest" description="Disordered" evidence="2">
    <location>
        <begin position="1"/>
        <end position="50"/>
    </location>
</feature>
<name>A0A4S8R5Z3_9HELO</name>
<evidence type="ECO:0000256" key="2">
    <source>
        <dbReference type="SAM" id="MobiDB-lite"/>
    </source>
</evidence>
<feature type="compositionally biased region" description="Polar residues" evidence="2">
    <location>
        <begin position="7"/>
        <end position="32"/>
    </location>
</feature>
<proteinExistence type="predicted"/>
<comment type="caution">
    <text evidence="3">The sequence shown here is derived from an EMBL/GenBank/DDBJ whole genome shotgun (WGS) entry which is preliminary data.</text>
</comment>
<dbReference type="AlphaFoldDB" id="A0A4S8R5Z3"/>
<keyword evidence="1" id="KW-0175">Coiled coil</keyword>
<dbReference type="OrthoDB" id="3548331at2759"/>
<gene>
    <name evidence="3" type="ORF">BGAL_0054g00300</name>
</gene>
<reference evidence="3 4" key="1">
    <citation type="submission" date="2017-12" db="EMBL/GenBank/DDBJ databases">
        <title>Comparative genomics of Botrytis spp.</title>
        <authorList>
            <person name="Valero-Jimenez C.A."/>
            <person name="Tapia P."/>
            <person name="Veloso J."/>
            <person name="Silva-Moreno E."/>
            <person name="Staats M."/>
            <person name="Valdes J.H."/>
            <person name="Van Kan J.A.L."/>
        </authorList>
    </citation>
    <scope>NUCLEOTIDE SEQUENCE [LARGE SCALE GENOMIC DNA]</scope>
    <source>
        <strain evidence="3 4">MUCL435</strain>
    </source>
</reference>
<dbReference type="EMBL" id="PQXL01000054">
    <property type="protein sequence ID" value="THV53333.1"/>
    <property type="molecule type" value="Genomic_DNA"/>
</dbReference>
<protein>
    <submittedName>
        <fullName evidence="3">Uncharacterized protein</fullName>
    </submittedName>
</protein>
<evidence type="ECO:0000313" key="4">
    <source>
        <dbReference type="Proteomes" id="UP000308671"/>
    </source>
</evidence>
<keyword evidence="4" id="KW-1185">Reference proteome</keyword>
<accession>A0A4S8R5Z3</accession>
<evidence type="ECO:0000313" key="3">
    <source>
        <dbReference type="EMBL" id="THV53333.1"/>
    </source>
</evidence>